<organism evidence="1 2">
    <name type="scientific">Amycolatopsis dongchuanensis</name>
    <dbReference type="NCBI Taxonomy" id="1070866"/>
    <lineage>
        <taxon>Bacteria</taxon>
        <taxon>Bacillati</taxon>
        <taxon>Actinomycetota</taxon>
        <taxon>Actinomycetes</taxon>
        <taxon>Pseudonocardiales</taxon>
        <taxon>Pseudonocardiaceae</taxon>
        <taxon>Amycolatopsis</taxon>
    </lineage>
</organism>
<sequence length="186" mass="21064">MVNDVVTQPPAWREFPSGLVPAADGPIQCVRCERPAQLYVLDLREDMWFSCLDHHAALVLDLLNGNLDDEQPPEVRHSEHPHADRLDQAAEQRLQAWRDVLAFRAQTARLRALTEQLRSAISALDETSAPLREVLGTDPELAALGDREVRDLPKRFESATRTAQAVERLILDFVQALSRERSRTTR</sequence>
<dbReference type="Proteomes" id="UP001500192">
    <property type="component" value="Unassembled WGS sequence"/>
</dbReference>
<comment type="caution">
    <text evidence="1">The sequence shown here is derived from an EMBL/GenBank/DDBJ whole genome shotgun (WGS) entry which is preliminary data.</text>
</comment>
<reference evidence="2" key="1">
    <citation type="journal article" date="2019" name="Int. J. Syst. Evol. Microbiol.">
        <title>The Global Catalogue of Microorganisms (GCM) 10K type strain sequencing project: providing services to taxonomists for standard genome sequencing and annotation.</title>
        <authorList>
            <consortium name="The Broad Institute Genomics Platform"/>
            <consortium name="The Broad Institute Genome Sequencing Center for Infectious Disease"/>
            <person name="Wu L."/>
            <person name="Ma J."/>
        </authorList>
    </citation>
    <scope>NUCLEOTIDE SEQUENCE [LARGE SCALE GENOMIC DNA]</scope>
    <source>
        <strain evidence="2">JCM 18054</strain>
    </source>
</reference>
<dbReference type="EMBL" id="BAABIB010000017">
    <property type="protein sequence ID" value="GAA5153083.1"/>
    <property type="molecule type" value="Genomic_DNA"/>
</dbReference>
<protein>
    <submittedName>
        <fullName evidence="1">Uncharacterized protein</fullName>
    </submittedName>
</protein>
<keyword evidence="2" id="KW-1185">Reference proteome</keyword>
<gene>
    <name evidence="1" type="ORF">GCM10023214_05560</name>
</gene>
<evidence type="ECO:0000313" key="2">
    <source>
        <dbReference type="Proteomes" id="UP001500192"/>
    </source>
</evidence>
<accession>A0ABP9Q023</accession>
<name>A0ABP9Q023_9PSEU</name>
<evidence type="ECO:0000313" key="1">
    <source>
        <dbReference type="EMBL" id="GAA5153083.1"/>
    </source>
</evidence>
<proteinExistence type="predicted"/>